<organism evidence="16 17">
    <name type="scientific">Chelatococcus sambhunathii</name>
    <dbReference type="NCBI Taxonomy" id="363953"/>
    <lineage>
        <taxon>Bacteria</taxon>
        <taxon>Pseudomonadati</taxon>
        <taxon>Pseudomonadota</taxon>
        <taxon>Alphaproteobacteria</taxon>
        <taxon>Hyphomicrobiales</taxon>
        <taxon>Chelatococcaceae</taxon>
        <taxon>Chelatococcus</taxon>
    </lineage>
</organism>
<dbReference type="Gene3D" id="2.40.170.20">
    <property type="entry name" value="TonB-dependent receptor, beta-barrel domain"/>
    <property type="match status" value="1"/>
</dbReference>
<gene>
    <name evidence="16" type="ORF">IHQ68_16770</name>
</gene>
<dbReference type="CDD" id="cd01347">
    <property type="entry name" value="ligand_gated_channel"/>
    <property type="match status" value="1"/>
</dbReference>
<dbReference type="InterPro" id="IPR036942">
    <property type="entry name" value="Beta-barrel_TonB_sf"/>
</dbReference>
<evidence type="ECO:0000313" key="17">
    <source>
        <dbReference type="Proteomes" id="UP001181622"/>
    </source>
</evidence>
<evidence type="ECO:0000256" key="7">
    <source>
        <dbReference type="ARBA" id="ARBA00023077"/>
    </source>
</evidence>
<evidence type="ECO:0000256" key="3">
    <source>
        <dbReference type="ARBA" id="ARBA00022448"/>
    </source>
</evidence>
<dbReference type="NCBIfam" id="TIGR01785">
    <property type="entry name" value="TonB-hemin"/>
    <property type="match status" value="1"/>
</dbReference>
<evidence type="ECO:0000256" key="5">
    <source>
        <dbReference type="ARBA" id="ARBA00022692"/>
    </source>
</evidence>
<evidence type="ECO:0000259" key="14">
    <source>
        <dbReference type="Pfam" id="PF00593"/>
    </source>
</evidence>
<comment type="subcellular location">
    <subcellularLocation>
        <location evidence="1 11">Cell outer membrane</location>
        <topology evidence="1 11">Multi-pass membrane protein</topology>
    </subcellularLocation>
</comment>
<evidence type="ECO:0000256" key="10">
    <source>
        <dbReference type="ARBA" id="ARBA00023237"/>
    </source>
</evidence>
<comment type="similarity">
    <text evidence="2 11 12">Belongs to the TonB-dependent receptor family.</text>
</comment>
<dbReference type="PROSITE" id="PS52016">
    <property type="entry name" value="TONB_DEPENDENT_REC_3"/>
    <property type="match status" value="1"/>
</dbReference>
<dbReference type="InterPro" id="IPR010949">
    <property type="entry name" value="TonB_Hb/transfer/lactofer_rcpt"/>
</dbReference>
<feature type="chain" id="PRO_5045449798" evidence="13">
    <location>
        <begin position="32"/>
        <end position="727"/>
    </location>
</feature>
<dbReference type="NCBIfam" id="TIGR01786">
    <property type="entry name" value="TonB-hemlactrns"/>
    <property type="match status" value="1"/>
</dbReference>
<dbReference type="PANTHER" id="PTHR30069:SF41">
    <property type="entry name" value="HEME_HEMOPEXIN UTILIZATION PROTEIN C"/>
    <property type="match status" value="1"/>
</dbReference>
<evidence type="ECO:0000256" key="1">
    <source>
        <dbReference type="ARBA" id="ARBA00004571"/>
    </source>
</evidence>
<keyword evidence="3 11" id="KW-0813">Transport</keyword>
<keyword evidence="5 11" id="KW-0812">Transmembrane</keyword>
<proteinExistence type="inferred from homology"/>
<keyword evidence="4 11" id="KW-1134">Transmembrane beta strand</keyword>
<keyword evidence="10 11" id="KW-0998">Cell outer membrane</keyword>
<dbReference type="Pfam" id="PF07715">
    <property type="entry name" value="Plug"/>
    <property type="match status" value="1"/>
</dbReference>
<feature type="signal peptide" evidence="13">
    <location>
        <begin position="1"/>
        <end position="31"/>
    </location>
</feature>
<evidence type="ECO:0000256" key="9">
    <source>
        <dbReference type="ARBA" id="ARBA00023170"/>
    </source>
</evidence>
<feature type="domain" description="TonB-dependent receptor-like beta-barrel" evidence="14">
    <location>
        <begin position="269"/>
        <end position="698"/>
    </location>
</feature>
<keyword evidence="7 12" id="KW-0798">TonB box</keyword>
<dbReference type="EMBL" id="JADBEO010000045">
    <property type="protein sequence ID" value="MDR4308273.1"/>
    <property type="molecule type" value="Genomic_DNA"/>
</dbReference>
<keyword evidence="17" id="KW-1185">Reference proteome</keyword>
<evidence type="ECO:0000256" key="12">
    <source>
        <dbReference type="RuleBase" id="RU003357"/>
    </source>
</evidence>
<protein>
    <submittedName>
        <fullName evidence="16">TonB-dependent hemoglobin/transferrin/lactoferrin family receptor</fullName>
    </submittedName>
</protein>
<evidence type="ECO:0000256" key="8">
    <source>
        <dbReference type="ARBA" id="ARBA00023136"/>
    </source>
</evidence>
<sequence>MSNRGARRASAPAVLMTCVLTQAFYCAPARAQEQTDGPVQLEDIDVISRLRQAGWLGASDAVYETPGSVAEIGREAIDQRGGARDASDLLRGVAGVDAVIDRQNPGVNVNIRGLQDQGRVNMSIDGARQNFQQSGHGASAFAYIDPELISRIDVDKGPTSTAGGAGVIGGVVNFRTLEFDDVALPDKQYGARINATTGTNAFDFNGSMAAAAKVSDAFELVAAAGRKKLGEYDAGKRGELTYSGAGEPAEFTTQDQWSWLLKATAQPTDDQTVKLTYTGLDARFDTGGGQYTDTNEVTTHNVVADYSWKPGLWWTDLSAKAYFSRTGNQQYRPPRLDAVPPYGAFNVDYQIDTFGGSVTNVTRFSVPLFDVAVSYGAEVFRDKTATASVGSDPNDDPNGVWFSGSNPDGERTVGGGFARAELSHGEWLKILLGGRYDRFQMTGSTTAFDVDEGRRVDVDMTGGRFSPTATLAVTPLKGLQVYGSYEEGYRPPNIMEAILGGQHIGGGLPTLPNPDLKPEVSRTVELGVNVKLDGVLSEDDSFRAKAAVYRTGLNDFITLSSYALGGRFLTRATNLDDKTVLKGLDLEANYDAGSFYVGGTAALIDADYGDSFAIPAGATNGTLLNIYLSPKRKLSLDGGLRFLEQKLTVGGRVTAVKPEDQIGGLTGTYQYNRYTLIDLYTSYKINDNFTARASVENLRDVAYVEAMGAPLSPSPGRTFTIGATARF</sequence>
<dbReference type="Gene3D" id="2.170.130.10">
    <property type="entry name" value="TonB-dependent receptor, plug domain"/>
    <property type="match status" value="1"/>
</dbReference>
<feature type="domain" description="TonB-dependent receptor plug" evidence="15">
    <location>
        <begin position="62"/>
        <end position="171"/>
    </location>
</feature>
<evidence type="ECO:0000256" key="4">
    <source>
        <dbReference type="ARBA" id="ARBA00022452"/>
    </source>
</evidence>
<dbReference type="Proteomes" id="UP001181622">
    <property type="component" value="Unassembled WGS sequence"/>
</dbReference>
<dbReference type="InterPro" id="IPR039426">
    <property type="entry name" value="TonB-dep_rcpt-like"/>
</dbReference>
<name>A0ABU1DJH6_9HYPH</name>
<dbReference type="InterPro" id="IPR000531">
    <property type="entry name" value="Beta-barrel_TonB"/>
</dbReference>
<dbReference type="InterPro" id="IPR037066">
    <property type="entry name" value="Plug_dom_sf"/>
</dbReference>
<evidence type="ECO:0000256" key="11">
    <source>
        <dbReference type="PROSITE-ProRule" id="PRU01360"/>
    </source>
</evidence>
<dbReference type="InterPro" id="IPR012910">
    <property type="entry name" value="Plug_dom"/>
</dbReference>
<evidence type="ECO:0000256" key="6">
    <source>
        <dbReference type="ARBA" id="ARBA00022729"/>
    </source>
</evidence>
<evidence type="ECO:0000256" key="2">
    <source>
        <dbReference type="ARBA" id="ARBA00009810"/>
    </source>
</evidence>
<evidence type="ECO:0000259" key="15">
    <source>
        <dbReference type="Pfam" id="PF07715"/>
    </source>
</evidence>
<accession>A0ABU1DJH6</accession>
<dbReference type="PANTHER" id="PTHR30069">
    <property type="entry name" value="TONB-DEPENDENT OUTER MEMBRANE RECEPTOR"/>
    <property type="match status" value="1"/>
</dbReference>
<keyword evidence="6 13" id="KW-0732">Signal</keyword>
<evidence type="ECO:0000256" key="13">
    <source>
        <dbReference type="SAM" id="SignalP"/>
    </source>
</evidence>
<keyword evidence="8 11" id="KW-0472">Membrane</keyword>
<dbReference type="InterPro" id="IPR011276">
    <property type="entry name" value="TonB_haem/Hb_rcpt"/>
</dbReference>
<comment type="caution">
    <text evidence="16">The sequence shown here is derived from an EMBL/GenBank/DDBJ whole genome shotgun (WGS) entry which is preliminary data.</text>
</comment>
<keyword evidence="9 16" id="KW-0675">Receptor</keyword>
<dbReference type="SUPFAM" id="SSF56935">
    <property type="entry name" value="Porins"/>
    <property type="match status" value="1"/>
</dbReference>
<evidence type="ECO:0000313" key="16">
    <source>
        <dbReference type="EMBL" id="MDR4308273.1"/>
    </source>
</evidence>
<dbReference type="Pfam" id="PF00593">
    <property type="entry name" value="TonB_dep_Rec_b-barrel"/>
    <property type="match status" value="1"/>
</dbReference>
<reference evidence="16" key="1">
    <citation type="submission" date="2020-10" db="EMBL/GenBank/DDBJ databases">
        <authorList>
            <person name="Abbas A."/>
            <person name="Razzaq R."/>
            <person name="Waqas M."/>
            <person name="Abbas N."/>
            <person name="Nielsen T.K."/>
            <person name="Hansen L.H."/>
            <person name="Hussain S."/>
            <person name="Shahid M."/>
        </authorList>
    </citation>
    <scope>NUCLEOTIDE SEQUENCE</scope>
    <source>
        <strain evidence="16">S14</strain>
    </source>
</reference>